<dbReference type="AlphaFoldDB" id="A0A1M6MRE0"/>
<evidence type="ECO:0008006" key="3">
    <source>
        <dbReference type="Google" id="ProtNLM"/>
    </source>
</evidence>
<name>A0A1M6MRE0_9BACL</name>
<evidence type="ECO:0000313" key="1">
    <source>
        <dbReference type="EMBL" id="SHJ85976.1"/>
    </source>
</evidence>
<dbReference type="STRING" id="1830138.SAMN05443507_104155"/>
<dbReference type="OrthoDB" id="2374761at2"/>
<organism evidence="1 2">
    <name type="scientific">Alicyclobacillus tolerans</name>
    <dbReference type="NCBI Taxonomy" id="90970"/>
    <lineage>
        <taxon>Bacteria</taxon>
        <taxon>Bacillati</taxon>
        <taxon>Bacillota</taxon>
        <taxon>Bacilli</taxon>
        <taxon>Bacillales</taxon>
        <taxon>Alicyclobacillaceae</taxon>
        <taxon>Alicyclobacillus</taxon>
    </lineage>
</organism>
<dbReference type="RefSeq" id="WP_072873226.1">
    <property type="nucleotide sequence ID" value="NZ_FRAF01000004.1"/>
</dbReference>
<accession>A0A1M6MRE0</accession>
<dbReference type="Proteomes" id="UP000184016">
    <property type="component" value="Unassembled WGS sequence"/>
</dbReference>
<protein>
    <recommendedName>
        <fullName evidence="3">DUF1641 domain-containing protein</fullName>
    </recommendedName>
</protein>
<reference evidence="2" key="1">
    <citation type="submission" date="2016-11" db="EMBL/GenBank/DDBJ databases">
        <authorList>
            <person name="Varghese N."/>
            <person name="Submissions S."/>
        </authorList>
    </citation>
    <scope>NUCLEOTIDE SEQUENCE [LARGE SCALE GENOMIC DNA]</scope>
    <source>
        <strain evidence="2">USBA-503</strain>
    </source>
</reference>
<gene>
    <name evidence="1" type="ORF">SAMN05443507_104155</name>
</gene>
<evidence type="ECO:0000313" key="2">
    <source>
        <dbReference type="Proteomes" id="UP000184016"/>
    </source>
</evidence>
<sequence>MSVEQEVTRRTQDSLTDILSNPEIQSSLVKALEKLPNIMEKYDALDRMLSFANEVFKDGDSMDYLLSGIKTDLPPIHLNRDTLESAFILLDKLPKLAKYVQQMELAIDIVESFVTDKQSIEYLTNGINDIVEPWRSKIQDGVSIVKEAQQRAAKDQSTLSVFSLMKLVKDPTMQKGLHIIKEILTVIGERNVSSQNK</sequence>
<keyword evidence="2" id="KW-1185">Reference proteome</keyword>
<proteinExistence type="predicted"/>
<dbReference type="EMBL" id="FRAF01000004">
    <property type="protein sequence ID" value="SHJ85976.1"/>
    <property type="molecule type" value="Genomic_DNA"/>
</dbReference>